<dbReference type="EMBL" id="QTTN01000047">
    <property type="protein sequence ID" value="REE66712.1"/>
    <property type="molecule type" value="Genomic_DNA"/>
</dbReference>
<reference evidence="2 3" key="1">
    <citation type="submission" date="2018-08" db="EMBL/GenBank/DDBJ databases">
        <title>Genomic Encyclopedia of Type Strains, Phase III (KMG-III): the genomes of soil and plant-associated and newly described type strains.</title>
        <authorList>
            <person name="Whitman W."/>
        </authorList>
    </citation>
    <scope>NUCLEOTIDE SEQUENCE [LARGE SCALE GENOMIC DNA]</scope>
    <source>
        <strain evidence="2 3">CGMCC 1.10966</strain>
    </source>
</reference>
<protein>
    <submittedName>
        <fullName evidence="2">Sugar phosphate isomerase/epimerase</fullName>
    </submittedName>
</protein>
<dbReference type="SUPFAM" id="SSF51658">
    <property type="entry name" value="Xylose isomerase-like"/>
    <property type="match status" value="1"/>
</dbReference>
<dbReference type="PANTHER" id="PTHR12110">
    <property type="entry name" value="HYDROXYPYRUVATE ISOMERASE"/>
    <property type="match status" value="1"/>
</dbReference>
<keyword evidence="3" id="KW-1185">Reference proteome</keyword>
<comment type="caution">
    <text evidence="2">The sequence shown here is derived from an EMBL/GenBank/DDBJ whole genome shotgun (WGS) entry which is preliminary data.</text>
</comment>
<evidence type="ECO:0000259" key="1">
    <source>
        <dbReference type="Pfam" id="PF01261"/>
    </source>
</evidence>
<accession>A0A3D9R0E6</accession>
<dbReference type="Pfam" id="PF01261">
    <property type="entry name" value="AP_endonuc_2"/>
    <property type="match status" value="1"/>
</dbReference>
<dbReference type="GO" id="GO:0016853">
    <property type="term" value="F:isomerase activity"/>
    <property type="evidence" value="ECO:0007669"/>
    <property type="project" value="UniProtKB-KW"/>
</dbReference>
<dbReference type="AlphaFoldDB" id="A0A3D9R0E6"/>
<name>A0A3D9R0E6_9BACL</name>
<sequence>MVAFGWCRGIEDAELLGEHGFAYIECGLQQLQLENEALFRETLPAYLNSPLPVRAFNLFFPGDMRIVGPELDPERVRRYIHRGAEAMNRIGARIAVLGSGRSRHIPEGCEQERAEDQMLHVLSWIAEEFAGTGVTLAIEPLNKKETNLMNSVAEAVSFAKQINHPTVRVLADFYHMDEDSEPLDTITQHKDWLAHIHIADTGRLAPGTGQYPYAAFAQQLKDAGYNGMISAECTVHKPEEELPASLAFMKRVFG</sequence>
<organism evidence="2 3">
    <name type="scientific">Paenibacillus taihuensis</name>
    <dbReference type="NCBI Taxonomy" id="1156355"/>
    <lineage>
        <taxon>Bacteria</taxon>
        <taxon>Bacillati</taxon>
        <taxon>Bacillota</taxon>
        <taxon>Bacilli</taxon>
        <taxon>Bacillales</taxon>
        <taxon>Paenibacillaceae</taxon>
        <taxon>Paenibacillus</taxon>
    </lineage>
</organism>
<evidence type="ECO:0000313" key="3">
    <source>
        <dbReference type="Proteomes" id="UP000256304"/>
    </source>
</evidence>
<dbReference type="InterPro" id="IPR013022">
    <property type="entry name" value="Xyl_isomerase-like_TIM-brl"/>
</dbReference>
<dbReference type="InterPro" id="IPR036237">
    <property type="entry name" value="Xyl_isomerase-like_sf"/>
</dbReference>
<evidence type="ECO:0000313" key="2">
    <source>
        <dbReference type="EMBL" id="REE66712.1"/>
    </source>
</evidence>
<feature type="domain" description="Xylose isomerase-like TIM barrel" evidence="1">
    <location>
        <begin position="17"/>
        <end position="251"/>
    </location>
</feature>
<dbReference type="Proteomes" id="UP000256304">
    <property type="component" value="Unassembled WGS sequence"/>
</dbReference>
<gene>
    <name evidence="2" type="ORF">A8990_14710</name>
</gene>
<dbReference type="Gene3D" id="3.20.20.150">
    <property type="entry name" value="Divalent-metal-dependent TIM barrel enzymes"/>
    <property type="match status" value="1"/>
</dbReference>
<dbReference type="RefSeq" id="WP_116192112.1">
    <property type="nucleotide sequence ID" value="NZ_QTTN01000047.1"/>
</dbReference>
<proteinExistence type="predicted"/>
<keyword evidence="2" id="KW-0413">Isomerase</keyword>
<dbReference type="InterPro" id="IPR050312">
    <property type="entry name" value="IolE/XylAMocC-like"/>
</dbReference>
<dbReference type="OrthoDB" id="9814946at2"/>